<proteinExistence type="predicted"/>
<evidence type="ECO:0000256" key="1">
    <source>
        <dbReference type="SAM" id="MobiDB-lite"/>
    </source>
</evidence>
<sequence>MPASVDHAALRSSNERGGRPPVPAELTVRVLLIQKLFSLSDEQTEFQLLDRLSFQRFVDLRQSSQMPDRCHHLDLQGTPDRSRCQRDLVTGGKANVRRMTPMQRTSLPPIGAKAPNTCSTQARGVGGASFV</sequence>
<evidence type="ECO:0000313" key="4">
    <source>
        <dbReference type="Proteomes" id="UP000642144"/>
    </source>
</evidence>
<name>A0ABW9W8A6_9BURK</name>
<dbReference type="Pfam" id="PF05598">
    <property type="entry name" value="DUF772"/>
    <property type="match status" value="1"/>
</dbReference>
<dbReference type="InterPro" id="IPR008490">
    <property type="entry name" value="Transposase_InsH_N"/>
</dbReference>
<gene>
    <name evidence="3" type="ORF">GTP69_27265</name>
</gene>
<keyword evidence="4" id="KW-1185">Reference proteome</keyword>
<accession>A0ABW9W8A6</accession>
<organism evidence="3 4">
    <name type="scientific">Duganella levis</name>
    <dbReference type="NCBI Taxonomy" id="2692169"/>
    <lineage>
        <taxon>Bacteria</taxon>
        <taxon>Pseudomonadati</taxon>
        <taxon>Pseudomonadota</taxon>
        <taxon>Betaproteobacteria</taxon>
        <taxon>Burkholderiales</taxon>
        <taxon>Oxalobacteraceae</taxon>
        <taxon>Telluria group</taxon>
        <taxon>Duganella</taxon>
    </lineage>
</organism>
<dbReference type="Proteomes" id="UP000642144">
    <property type="component" value="Unassembled WGS sequence"/>
</dbReference>
<protein>
    <recommendedName>
        <fullName evidence="2">Transposase InsH N-terminal domain-containing protein</fullName>
    </recommendedName>
</protein>
<dbReference type="EMBL" id="WWCT01000031">
    <property type="protein sequence ID" value="MYN30115.1"/>
    <property type="molecule type" value="Genomic_DNA"/>
</dbReference>
<feature type="domain" description="Transposase InsH N-terminal" evidence="2">
    <location>
        <begin position="8"/>
        <end position="69"/>
    </location>
</feature>
<reference evidence="3 4" key="1">
    <citation type="submission" date="2019-12" db="EMBL/GenBank/DDBJ databases">
        <title>Novel species isolated from a subtropical stream in China.</title>
        <authorList>
            <person name="Lu H."/>
        </authorList>
    </citation>
    <scope>NUCLEOTIDE SEQUENCE [LARGE SCALE GENOMIC DNA]</scope>
    <source>
        <strain evidence="3 4">CY42W</strain>
    </source>
</reference>
<comment type="caution">
    <text evidence="3">The sequence shown here is derived from an EMBL/GenBank/DDBJ whole genome shotgun (WGS) entry which is preliminary data.</text>
</comment>
<evidence type="ECO:0000313" key="3">
    <source>
        <dbReference type="EMBL" id="MYN30115.1"/>
    </source>
</evidence>
<evidence type="ECO:0000259" key="2">
    <source>
        <dbReference type="Pfam" id="PF05598"/>
    </source>
</evidence>
<feature type="region of interest" description="Disordered" evidence="1">
    <location>
        <begin position="1"/>
        <end position="22"/>
    </location>
</feature>